<evidence type="ECO:0000256" key="5">
    <source>
        <dbReference type="ARBA" id="ARBA00022454"/>
    </source>
</evidence>
<dbReference type="InterPro" id="IPR028262">
    <property type="entry name" value="CTC1_plant"/>
</dbReference>
<proteinExistence type="inferred from homology"/>
<dbReference type="GO" id="GO:0042162">
    <property type="term" value="F:telomeric DNA binding"/>
    <property type="evidence" value="ECO:0007669"/>
    <property type="project" value="TreeGrafter"/>
</dbReference>
<name>A0A6J1CD61_MOMCH</name>
<keyword evidence="8" id="KW-0539">Nucleus</keyword>
<comment type="similarity">
    <text evidence="3">Belongs to the CTC1 family.</text>
</comment>
<evidence type="ECO:0000256" key="3">
    <source>
        <dbReference type="ARBA" id="ARBA00006332"/>
    </source>
</evidence>
<evidence type="ECO:0000256" key="7">
    <source>
        <dbReference type="ARBA" id="ARBA00023125"/>
    </source>
</evidence>
<protein>
    <recommendedName>
        <fullName evidence="4">CST complex subunit CTC1</fullName>
    </recommendedName>
</protein>
<dbReference type="GeneID" id="111010401"/>
<dbReference type="GO" id="GO:0010833">
    <property type="term" value="P:telomere maintenance via telomere lengthening"/>
    <property type="evidence" value="ECO:0007669"/>
    <property type="project" value="TreeGrafter"/>
</dbReference>
<evidence type="ECO:0000313" key="9">
    <source>
        <dbReference type="Proteomes" id="UP000504603"/>
    </source>
</evidence>
<gene>
    <name evidence="10" type="primary">LOC111010401</name>
</gene>
<sequence length="1369" mass="153382">MDDIKVLTISDLIQRGLPLTGTYVLHQSSSCNSIPVDLFQSNVRHVPSTTSSPAESNPSPKVLTSLKRPAIIIGTLNLPTGAPGPSNLHSSCRCPSNNCFQFTDGSATICCDILDIDIGMMGKEIRVLSWNFIPLRTAGGFLEIIKWDFLYPSGVLPRCSNVDPVLLDAGTCSTSDDNLKIRHCLCGVLESVGPVSTVPCTVGQRNLPSNRESDSSIGSKNLRGFMVQIMVCECRSCSSSESMTLPDDPVRKHYTDSLVKPKIVYLCGSASSWHPVVTKFVGRFITFWGLKKKLVSIGKAESCLMYVSTEKSSLHLSRLSHIRLPCKKNAIKGKGECGSYTGIVKGVYMQGMLLELENEVWLLLTDHLLSPPHSLRVGAIISVRNVHFVNPRFPWSKLLILGACVKTSIFVQLFSPLEAKCHVLSQSRCMLGKFVDTLPFSARLWLLLLVSSFRKMFAGVLSEKEIVGSKNKEGLVQMYAKSHLPLSIYRYQHGAMMKLYEHDSCGCGSEPHSISLVTVVPISVLIFHCKFTWMRTTRLKNERVIMCEYDQFNQFRLLSCGGRSFHQTTRKVYRSEDIGFVLVGSLKISTYSGRLQLVDVTGGVDVIVPDLPSTWNAKGIYEVTKYILVMEGIPQMEKYLPNESFSCRSFFQSISLERDLRIAIFVYFHYRNATCKNLPLYSRVDSGYDIEIFESGTYHLLQVTHKFPMLQKFQGKHLAPNTSSMFVEAVVYSWNLFLTERDKRYSTKASMKQLTEDSGSANYQRHVDKRLKIDHQSGRVEGSDIVCNFGDSSCGFNGCCDCYEGSNEEHECCNLNHHRISCVATISSKHGSQDMSGFLFNTRCRSSSGCSYRLNAQRILLEIEPESTLKYQFLQIGNYYITKHYKDHSLFNIEESNCVNGQKFLLTSSTRLWSISFNFNDDILHSIESNNTRFNDFPFCDGGVISRDQIDLHYGTFSDIYLHLPSNAKDILVFELDKQEEDLIKPVLRPEEIGKNSPCYRDVTTSYMKTSVSRGSDCLFPEGNLLSLQGHVVAVHDLRQSCIDSDLKCQSNRDGSQCRFFMGATSTCIHLLVEDQIVKIFGCSKNYNLPVGFGPGVNATFHRVLELGDQRRLMLTPLSFIDISSFRVLDYSSTEKYFDSISYSDNISLQLFSELIHSAHCKLTKFRCRVVAVNILVLEKNIDHVNFQFEIPRRPPLVKIPLAGFMLDDGSSRCNCWTSGEKAAALLRLNDPLPQFADWTLNWTGMACNSGATASYHLGRVVKNHGRIIVRSCGSILNSYQDLDISLGSDDALSSADESFLKFILVNSCLGAIWTVIGSQLDSDAVRSLLKGHIMEPGLMQSHNIWATEVCRTNALNEARNAILELVNN</sequence>
<dbReference type="Pfam" id="PF15491">
    <property type="entry name" value="CTC1_2"/>
    <property type="match status" value="1"/>
</dbReference>
<dbReference type="GO" id="GO:1990879">
    <property type="term" value="C:CST complex"/>
    <property type="evidence" value="ECO:0007669"/>
    <property type="project" value="TreeGrafter"/>
</dbReference>
<dbReference type="RefSeq" id="XP_022139489.1">
    <property type="nucleotide sequence ID" value="XM_022283797.1"/>
</dbReference>
<dbReference type="KEGG" id="mcha:111010401"/>
<dbReference type="PANTHER" id="PTHR14865:SF2">
    <property type="entry name" value="CST COMPLEX SUBUNIT CTC1"/>
    <property type="match status" value="1"/>
</dbReference>
<dbReference type="PANTHER" id="PTHR14865">
    <property type="entry name" value="CST COMPLEX SUBUNIT CTC1"/>
    <property type="match status" value="1"/>
</dbReference>
<evidence type="ECO:0000256" key="2">
    <source>
        <dbReference type="ARBA" id="ARBA00004574"/>
    </source>
</evidence>
<organism evidence="9 10">
    <name type="scientific">Momordica charantia</name>
    <name type="common">Bitter gourd</name>
    <name type="synonym">Balsam pear</name>
    <dbReference type="NCBI Taxonomy" id="3673"/>
    <lineage>
        <taxon>Eukaryota</taxon>
        <taxon>Viridiplantae</taxon>
        <taxon>Streptophyta</taxon>
        <taxon>Embryophyta</taxon>
        <taxon>Tracheophyta</taxon>
        <taxon>Spermatophyta</taxon>
        <taxon>Magnoliopsida</taxon>
        <taxon>eudicotyledons</taxon>
        <taxon>Gunneridae</taxon>
        <taxon>Pentapetalae</taxon>
        <taxon>rosids</taxon>
        <taxon>fabids</taxon>
        <taxon>Cucurbitales</taxon>
        <taxon>Cucurbitaceae</taxon>
        <taxon>Momordiceae</taxon>
        <taxon>Momordica</taxon>
    </lineage>
</organism>
<evidence type="ECO:0000313" key="10">
    <source>
        <dbReference type="RefSeq" id="XP_022139489.1"/>
    </source>
</evidence>
<evidence type="ECO:0000256" key="6">
    <source>
        <dbReference type="ARBA" id="ARBA00022895"/>
    </source>
</evidence>
<keyword evidence="9" id="KW-1185">Reference proteome</keyword>
<comment type="subcellular location">
    <subcellularLocation>
        <location evidence="2">Chromosome</location>
        <location evidence="2">Telomere</location>
    </subcellularLocation>
    <subcellularLocation>
        <location evidence="1">Nucleus</location>
    </subcellularLocation>
</comment>
<dbReference type="OrthoDB" id="2314520at2759"/>
<keyword evidence="6" id="KW-0779">Telomere</keyword>
<evidence type="ECO:0000256" key="1">
    <source>
        <dbReference type="ARBA" id="ARBA00004123"/>
    </source>
</evidence>
<keyword evidence="5" id="KW-0158">Chromosome</keyword>
<keyword evidence="7" id="KW-0238">DNA-binding</keyword>
<reference evidence="10" key="1">
    <citation type="submission" date="2025-08" db="UniProtKB">
        <authorList>
            <consortium name="RefSeq"/>
        </authorList>
    </citation>
    <scope>IDENTIFICATION</scope>
    <source>
        <strain evidence="10">OHB3-1</strain>
    </source>
</reference>
<dbReference type="GO" id="GO:0045740">
    <property type="term" value="P:positive regulation of DNA replication"/>
    <property type="evidence" value="ECO:0007669"/>
    <property type="project" value="TreeGrafter"/>
</dbReference>
<dbReference type="InterPro" id="IPR042617">
    <property type="entry name" value="CTC1-like"/>
</dbReference>
<dbReference type="GO" id="GO:0003697">
    <property type="term" value="F:single-stranded DNA binding"/>
    <property type="evidence" value="ECO:0007669"/>
    <property type="project" value="TreeGrafter"/>
</dbReference>
<dbReference type="Proteomes" id="UP000504603">
    <property type="component" value="Unplaced"/>
</dbReference>
<evidence type="ECO:0000256" key="4">
    <source>
        <dbReference type="ARBA" id="ARBA00016175"/>
    </source>
</evidence>
<accession>A0A6J1CD61</accession>
<evidence type="ECO:0000256" key="8">
    <source>
        <dbReference type="ARBA" id="ARBA00023242"/>
    </source>
</evidence>